<dbReference type="EMBL" id="AP021861">
    <property type="protein sequence ID" value="BBO30430.1"/>
    <property type="molecule type" value="Genomic_DNA"/>
</dbReference>
<reference evidence="2" key="1">
    <citation type="submission" date="2019-10" db="EMBL/GenBank/DDBJ databases">
        <title>Lacipirellula parvula gen. nov., sp. nov., representing a lineage of planctomycetes widespread in freshwater anoxic habitats, and description of the family Lacipirellulaceae.</title>
        <authorList>
            <person name="Dedysh S.N."/>
            <person name="Kulichevskaya I.S."/>
            <person name="Beletsky A.V."/>
            <person name="Rakitin A.L."/>
            <person name="Mardanov A.V."/>
            <person name="Ivanova A.A."/>
            <person name="Saltykova V.X."/>
            <person name="Rijpstra W.I.C."/>
            <person name="Sinninghe Damste J.S."/>
            <person name="Ravin N.V."/>
        </authorList>
    </citation>
    <scope>NUCLEOTIDE SEQUENCE [LARGE SCALE GENOMIC DNA]</scope>
    <source>
        <strain evidence="2">PX69</strain>
    </source>
</reference>
<dbReference type="KEGG" id="lpav:PLANPX_0042"/>
<dbReference type="AlphaFoldDB" id="A0A5K7X1T6"/>
<name>A0A5K7X1T6_9BACT</name>
<dbReference type="Proteomes" id="UP000326837">
    <property type="component" value="Chromosome"/>
</dbReference>
<evidence type="ECO:0000313" key="1">
    <source>
        <dbReference type="EMBL" id="BBO30430.1"/>
    </source>
</evidence>
<sequence length="79" mass="8916">MLANQTARIFVLFIGGHAVCFPISTEDCGSGRTVREQTAAASRQGCCPRIFLAQLRRWFREAHGFHKLRPETRQGGELR</sequence>
<keyword evidence="2" id="KW-1185">Reference proteome</keyword>
<evidence type="ECO:0000313" key="2">
    <source>
        <dbReference type="Proteomes" id="UP000326837"/>
    </source>
</evidence>
<gene>
    <name evidence="1" type="ORF">PLANPX_0042</name>
</gene>
<proteinExistence type="predicted"/>
<organism evidence="1 2">
    <name type="scientific">Lacipirellula parvula</name>
    <dbReference type="NCBI Taxonomy" id="2650471"/>
    <lineage>
        <taxon>Bacteria</taxon>
        <taxon>Pseudomonadati</taxon>
        <taxon>Planctomycetota</taxon>
        <taxon>Planctomycetia</taxon>
        <taxon>Pirellulales</taxon>
        <taxon>Lacipirellulaceae</taxon>
        <taxon>Lacipirellula</taxon>
    </lineage>
</organism>
<accession>A0A5K7X1T6</accession>
<protein>
    <submittedName>
        <fullName evidence="1">Uncharacterized protein</fullName>
    </submittedName>
</protein>